<dbReference type="Proteomes" id="UP001153737">
    <property type="component" value="Chromosome 2"/>
</dbReference>
<evidence type="ECO:0000259" key="3">
    <source>
        <dbReference type="PROSITE" id="PS50235"/>
    </source>
</evidence>
<gene>
    <name evidence="4" type="ORF">PHAECO_LOCUS6535</name>
</gene>
<dbReference type="AlphaFoldDB" id="A0A9N9SDU1"/>
<reference evidence="4" key="2">
    <citation type="submission" date="2022-10" db="EMBL/GenBank/DDBJ databases">
        <authorList>
            <consortium name="ENA_rothamsted_submissions"/>
            <consortium name="culmorum"/>
            <person name="King R."/>
        </authorList>
    </citation>
    <scope>NUCLEOTIDE SEQUENCE</scope>
</reference>
<dbReference type="InterPro" id="IPR028889">
    <property type="entry name" value="USP"/>
</dbReference>
<evidence type="ECO:0000256" key="1">
    <source>
        <dbReference type="ARBA" id="ARBA00000707"/>
    </source>
</evidence>
<dbReference type="InterPro" id="IPR038765">
    <property type="entry name" value="Papain-like_cys_pep_sf"/>
</dbReference>
<dbReference type="EMBL" id="OU896708">
    <property type="protein sequence ID" value="CAG9818736.1"/>
    <property type="molecule type" value="Genomic_DNA"/>
</dbReference>
<dbReference type="EC" id="3.4.19.12" evidence="2"/>
<name>A0A9N9SDU1_PHACE</name>
<evidence type="ECO:0000313" key="5">
    <source>
        <dbReference type="Proteomes" id="UP001153737"/>
    </source>
</evidence>
<sequence length="95" mass="10633">MKAFAEVIKELWSEDSTGQGVNMISLKGTIQKFAPCFIGNAQQDSQEFLRFLLLGLHEDINEVIEKPDPKFTDIDDRSGCQRKGFGILVEILESG</sequence>
<protein>
    <recommendedName>
        <fullName evidence="2">ubiquitinyl hydrolase 1</fullName>
        <ecNumber evidence="2">3.4.19.12</ecNumber>
    </recommendedName>
</protein>
<dbReference type="SUPFAM" id="SSF54001">
    <property type="entry name" value="Cysteine proteinases"/>
    <property type="match status" value="1"/>
</dbReference>
<accession>A0A9N9SDU1</accession>
<evidence type="ECO:0000313" key="4">
    <source>
        <dbReference type="EMBL" id="CAG9818736.1"/>
    </source>
</evidence>
<dbReference type="GO" id="GO:0004843">
    <property type="term" value="F:cysteine-type deubiquitinase activity"/>
    <property type="evidence" value="ECO:0007669"/>
    <property type="project" value="UniProtKB-EC"/>
</dbReference>
<dbReference type="InterPro" id="IPR050185">
    <property type="entry name" value="Ub_carboxyl-term_hydrolase"/>
</dbReference>
<dbReference type="PANTHER" id="PTHR21646:SF23">
    <property type="entry name" value="UBIQUITIN CARBOXYL-TERMINAL HYDROLASE USP2"/>
    <property type="match status" value="1"/>
</dbReference>
<dbReference type="PANTHER" id="PTHR21646">
    <property type="entry name" value="UBIQUITIN CARBOXYL-TERMINAL HYDROLASE"/>
    <property type="match status" value="1"/>
</dbReference>
<dbReference type="Gene3D" id="3.90.70.10">
    <property type="entry name" value="Cysteine proteinases"/>
    <property type="match status" value="1"/>
</dbReference>
<dbReference type="GO" id="GO:0016579">
    <property type="term" value="P:protein deubiquitination"/>
    <property type="evidence" value="ECO:0007669"/>
    <property type="project" value="InterPro"/>
</dbReference>
<evidence type="ECO:0000256" key="2">
    <source>
        <dbReference type="ARBA" id="ARBA00012759"/>
    </source>
</evidence>
<organism evidence="4 5">
    <name type="scientific">Phaedon cochleariae</name>
    <name type="common">Mustard beetle</name>
    <dbReference type="NCBI Taxonomy" id="80249"/>
    <lineage>
        <taxon>Eukaryota</taxon>
        <taxon>Metazoa</taxon>
        <taxon>Ecdysozoa</taxon>
        <taxon>Arthropoda</taxon>
        <taxon>Hexapoda</taxon>
        <taxon>Insecta</taxon>
        <taxon>Pterygota</taxon>
        <taxon>Neoptera</taxon>
        <taxon>Endopterygota</taxon>
        <taxon>Coleoptera</taxon>
        <taxon>Polyphaga</taxon>
        <taxon>Cucujiformia</taxon>
        <taxon>Chrysomeloidea</taxon>
        <taxon>Chrysomelidae</taxon>
        <taxon>Chrysomelinae</taxon>
        <taxon>Chrysomelini</taxon>
        <taxon>Phaedon</taxon>
    </lineage>
</organism>
<proteinExistence type="predicted"/>
<keyword evidence="5" id="KW-1185">Reference proteome</keyword>
<dbReference type="PROSITE" id="PS50235">
    <property type="entry name" value="USP_3"/>
    <property type="match status" value="1"/>
</dbReference>
<dbReference type="OrthoDB" id="8122315at2759"/>
<feature type="domain" description="USP" evidence="3">
    <location>
        <begin position="1"/>
        <end position="95"/>
    </location>
</feature>
<reference evidence="4" key="1">
    <citation type="submission" date="2022-01" db="EMBL/GenBank/DDBJ databases">
        <authorList>
            <person name="King R."/>
        </authorList>
    </citation>
    <scope>NUCLEOTIDE SEQUENCE</scope>
</reference>
<dbReference type="Pfam" id="PF00443">
    <property type="entry name" value="UCH"/>
    <property type="match status" value="1"/>
</dbReference>
<dbReference type="InterPro" id="IPR001394">
    <property type="entry name" value="Peptidase_C19_UCH"/>
</dbReference>
<comment type="catalytic activity">
    <reaction evidence="1">
        <text>Thiol-dependent hydrolysis of ester, thioester, amide, peptide and isopeptide bonds formed by the C-terminal Gly of ubiquitin (a 76-residue protein attached to proteins as an intracellular targeting signal).</text>
        <dbReference type="EC" id="3.4.19.12"/>
    </reaction>
</comment>